<evidence type="ECO:0000256" key="6">
    <source>
        <dbReference type="ARBA" id="ARBA00023163"/>
    </source>
</evidence>
<dbReference type="InterPro" id="IPR016032">
    <property type="entry name" value="Sig_transdc_resp-reg_C-effctor"/>
</dbReference>
<protein>
    <submittedName>
        <fullName evidence="11">DNA-binding response regulator</fullName>
    </submittedName>
</protein>
<evidence type="ECO:0000256" key="8">
    <source>
        <dbReference type="PROSITE-ProRule" id="PRU01091"/>
    </source>
</evidence>
<evidence type="ECO:0000259" key="10">
    <source>
        <dbReference type="PROSITE" id="PS51755"/>
    </source>
</evidence>
<keyword evidence="4" id="KW-0805">Transcription regulation</keyword>
<sequence>MKIFIVEDDSVISKKIKEHMEKWGYEGAVVQDFQNVLSEIIAFDPQLVLMDISLPFFNGYYWCGEIRKVSKIPIIFISSASDNLNIVRAVEMGADDYITKPFDLEVLMAKVHAILRRAYDFSGSSNLIEHQGLIFNVNNFTISYENETAELTKNEAKIFQKLLENRGKIIKRDELMITLWESDSFVDDSALYTNVNRLRKKLDQMGLVNLITTKKGEGYIIEG</sequence>
<feature type="domain" description="OmpR/PhoB-type" evidence="10">
    <location>
        <begin position="125"/>
        <end position="223"/>
    </location>
</feature>
<evidence type="ECO:0000256" key="4">
    <source>
        <dbReference type="ARBA" id="ARBA00023015"/>
    </source>
</evidence>
<keyword evidence="6" id="KW-0804">Transcription</keyword>
<name>A0A511ZCX7_9BACI</name>
<evidence type="ECO:0000256" key="7">
    <source>
        <dbReference type="PROSITE-ProRule" id="PRU00169"/>
    </source>
</evidence>
<dbReference type="PROSITE" id="PS51755">
    <property type="entry name" value="OMPR_PHOB"/>
    <property type="match status" value="1"/>
</dbReference>
<dbReference type="AlphaFoldDB" id="A0A511ZCX7"/>
<dbReference type="InterPro" id="IPR036388">
    <property type="entry name" value="WH-like_DNA-bd_sf"/>
</dbReference>
<dbReference type="OrthoDB" id="9790442at2"/>
<feature type="domain" description="Response regulatory" evidence="9">
    <location>
        <begin position="2"/>
        <end position="115"/>
    </location>
</feature>
<feature type="DNA-binding region" description="OmpR/PhoB-type" evidence="8">
    <location>
        <begin position="125"/>
        <end position="223"/>
    </location>
</feature>
<evidence type="ECO:0000256" key="3">
    <source>
        <dbReference type="ARBA" id="ARBA00023012"/>
    </source>
</evidence>
<dbReference type="GO" id="GO:0000156">
    <property type="term" value="F:phosphorelay response regulator activity"/>
    <property type="evidence" value="ECO:0007669"/>
    <property type="project" value="TreeGrafter"/>
</dbReference>
<evidence type="ECO:0000313" key="12">
    <source>
        <dbReference type="Proteomes" id="UP000321558"/>
    </source>
</evidence>
<dbReference type="Pfam" id="PF00072">
    <property type="entry name" value="Response_reg"/>
    <property type="match status" value="1"/>
</dbReference>
<feature type="modified residue" description="4-aspartylphosphate" evidence="7">
    <location>
        <position position="51"/>
    </location>
</feature>
<dbReference type="RefSeq" id="WP_147207726.1">
    <property type="nucleotide sequence ID" value="NZ_BJYM01000001.1"/>
</dbReference>
<dbReference type="SMART" id="SM00862">
    <property type="entry name" value="Trans_reg_C"/>
    <property type="match status" value="1"/>
</dbReference>
<keyword evidence="5 8" id="KW-0238">DNA-binding</keyword>
<dbReference type="Gene3D" id="1.10.10.10">
    <property type="entry name" value="Winged helix-like DNA-binding domain superfamily/Winged helix DNA-binding domain"/>
    <property type="match status" value="1"/>
</dbReference>
<keyword evidence="2 7" id="KW-0597">Phosphoprotein</keyword>
<evidence type="ECO:0000256" key="5">
    <source>
        <dbReference type="ARBA" id="ARBA00023125"/>
    </source>
</evidence>
<dbReference type="Gene3D" id="6.10.250.690">
    <property type="match status" value="1"/>
</dbReference>
<dbReference type="Proteomes" id="UP000321558">
    <property type="component" value="Unassembled WGS sequence"/>
</dbReference>
<dbReference type="PANTHER" id="PTHR48111:SF43">
    <property type="entry name" value="STAGE 0 SPORULATION PROTEIN A HOMOLOG"/>
    <property type="match status" value="1"/>
</dbReference>
<gene>
    <name evidence="11" type="ORF">OSO01_00360</name>
</gene>
<dbReference type="PANTHER" id="PTHR48111">
    <property type="entry name" value="REGULATOR OF RPOS"/>
    <property type="match status" value="1"/>
</dbReference>
<dbReference type="Pfam" id="PF00486">
    <property type="entry name" value="Trans_reg_C"/>
    <property type="match status" value="1"/>
</dbReference>
<dbReference type="InterPro" id="IPR001789">
    <property type="entry name" value="Sig_transdc_resp-reg_receiver"/>
</dbReference>
<proteinExistence type="predicted"/>
<reference evidence="11 12" key="1">
    <citation type="submission" date="2019-07" db="EMBL/GenBank/DDBJ databases">
        <title>Whole genome shotgun sequence of Oceanobacillus sojae NBRC 105379.</title>
        <authorList>
            <person name="Hosoyama A."/>
            <person name="Uohara A."/>
            <person name="Ohji S."/>
            <person name="Ichikawa N."/>
        </authorList>
    </citation>
    <scope>NUCLEOTIDE SEQUENCE [LARGE SCALE GENOMIC DNA]</scope>
    <source>
        <strain evidence="11 12">NBRC 105379</strain>
    </source>
</reference>
<dbReference type="GO" id="GO:0006355">
    <property type="term" value="P:regulation of DNA-templated transcription"/>
    <property type="evidence" value="ECO:0007669"/>
    <property type="project" value="InterPro"/>
</dbReference>
<evidence type="ECO:0000313" key="11">
    <source>
        <dbReference type="EMBL" id="GEN85297.1"/>
    </source>
</evidence>
<dbReference type="EMBL" id="BJYM01000001">
    <property type="protein sequence ID" value="GEN85297.1"/>
    <property type="molecule type" value="Genomic_DNA"/>
</dbReference>
<dbReference type="InterPro" id="IPR011006">
    <property type="entry name" value="CheY-like_superfamily"/>
</dbReference>
<dbReference type="InterPro" id="IPR039420">
    <property type="entry name" value="WalR-like"/>
</dbReference>
<dbReference type="SUPFAM" id="SSF52172">
    <property type="entry name" value="CheY-like"/>
    <property type="match status" value="1"/>
</dbReference>
<dbReference type="SMART" id="SM00448">
    <property type="entry name" value="REC"/>
    <property type="match status" value="1"/>
</dbReference>
<keyword evidence="12" id="KW-1185">Reference proteome</keyword>
<dbReference type="GO" id="GO:0032993">
    <property type="term" value="C:protein-DNA complex"/>
    <property type="evidence" value="ECO:0007669"/>
    <property type="project" value="TreeGrafter"/>
</dbReference>
<dbReference type="CDD" id="cd00383">
    <property type="entry name" value="trans_reg_C"/>
    <property type="match status" value="1"/>
</dbReference>
<organism evidence="11 12">
    <name type="scientific">Oceanobacillus sojae</name>
    <dbReference type="NCBI Taxonomy" id="582851"/>
    <lineage>
        <taxon>Bacteria</taxon>
        <taxon>Bacillati</taxon>
        <taxon>Bacillota</taxon>
        <taxon>Bacilli</taxon>
        <taxon>Bacillales</taxon>
        <taxon>Bacillaceae</taxon>
        <taxon>Oceanobacillus</taxon>
    </lineage>
</organism>
<dbReference type="InterPro" id="IPR001867">
    <property type="entry name" value="OmpR/PhoB-type_DNA-bd"/>
</dbReference>
<dbReference type="CDD" id="cd18159">
    <property type="entry name" value="REC_OmpR_NsrR-like"/>
    <property type="match status" value="1"/>
</dbReference>
<keyword evidence="3" id="KW-0902">Two-component regulatory system</keyword>
<comment type="caution">
    <text evidence="11">The sequence shown here is derived from an EMBL/GenBank/DDBJ whole genome shotgun (WGS) entry which is preliminary data.</text>
</comment>
<accession>A0A511ZCX7</accession>
<evidence type="ECO:0000259" key="9">
    <source>
        <dbReference type="PROSITE" id="PS50110"/>
    </source>
</evidence>
<dbReference type="GO" id="GO:0005829">
    <property type="term" value="C:cytosol"/>
    <property type="evidence" value="ECO:0007669"/>
    <property type="project" value="TreeGrafter"/>
</dbReference>
<dbReference type="GO" id="GO:0000976">
    <property type="term" value="F:transcription cis-regulatory region binding"/>
    <property type="evidence" value="ECO:0007669"/>
    <property type="project" value="TreeGrafter"/>
</dbReference>
<dbReference type="PROSITE" id="PS50110">
    <property type="entry name" value="RESPONSE_REGULATORY"/>
    <property type="match status" value="1"/>
</dbReference>
<evidence type="ECO:0000256" key="2">
    <source>
        <dbReference type="ARBA" id="ARBA00022553"/>
    </source>
</evidence>
<dbReference type="Gene3D" id="3.40.50.2300">
    <property type="match status" value="1"/>
</dbReference>
<evidence type="ECO:0000256" key="1">
    <source>
        <dbReference type="ARBA" id="ARBA00004496"/>
    </source>
</evidence>
<dbReference type="SUPFAM" id="SSF46894">
    <property type="entry name" value="C-terminal effector domain of the bipartite response regulators"/>
    <property type="match status" value="1"/>
</dbReference>
<comment type="subcellular location">
    <subcellularLocation>
        <location evidence="1">Cytoplasm</location>
    </subcellularLocation>
</comment>